<gene>
    <name evidence="5" type="ORF">BLA29_011582</name>
</gene>
<dbReference type="Gene3D" id="2.60.120.200">
    <property type="match status" value="1"/>
</dbReference>
<comment type="caution">
    <text evidence="2">Lacks conserved residue(s) required for the propagation of feature annotation.</text>
</comment>
<evidence type="ECO:0000256" key="1">
    <source>
        <dbReference type="ARBA" id="ARBA00023157"/>
    </source>
</evidence>
<dbReference type="SUPFAM" id="SSF49899">
    <property type="entry name" value="Concanavalin A-like lectins/glucanases"/>
    <property type="match status" value="1"/>
</dbReference>
<dbReference type="Proteomes" id="UP000194236">
    <property type="component" value="Unassembled WGS sequence"/>
</dbReference>
<dbReference type="InterPro" id="IPR013320">
    <property type="entry name" value="ConA-like_dom_sf"/>
</dbReference>
<evidence type="ECO:0008006" key="7">
    <source>
        <dbReference type="Google" id="ProtNLM"/>
    </source>
</evidence>
<sequence length="155" mass="17701">MKYSLLTRSPEKISLKEWHTIYATRTGREGLLRVDDQSVAHGQSLGAFTQLTLPLNLYIGGVTSLNSIHHNVRANRLYHGCIQKVIINGHQLSLLEDVLSGVNIDNCQHQCHMIRPCKNNGHCEPNKHHYHCHCSTNLNYIGKHCEIKRKLLENF</sequence>
<dbReference type="SUPFAM" id="SSF57196">
    <property type="entry name" value="EGF/Laminin"/>
    <property type="match status" value="1"/>
</dbReference>
<evidence type="ECO:0000256" key="2">
    <source>
        <dbReference type="PROSITE-ProRule" id="PRU00076"/>
    </source>
</evidence>
<reference evidence="5 6" key="1">
    <citation type="submission" date="2017-03" db="EMBL/GenBank/DDBJ databases">
        <title>Genome Survey of Euroglyphus maynei.</title>
        <authorList>
            <person name="Arlian L.G."/>
            <person name="Morgan M.S."/>
            <person name="Rider S.D."/>
        </authorList>
    </citation>
    <scope>NUCLEOTIDE SEQUENCE [LARGE SCALE GENOMIC DNA]</scope>
    <source>
        <strain evidence="5">Arlian Lab</strain>
        <tissue evidence="5">Whole body</tissue>
    </source>
</reference>
<dbReference type="InterPro" id="IPR000742">
    <property type="entry name" value="EGF"/>
</dbReference>
<proteinExistence type="predicted"/>
<dbReference type="PROSITE" id="PS50026">
    <property type="entry name" value="EGF_3"/>
    <property type="match status" value="1"/>
</dbReference>
<feature type="domain" description="Laminin G" evidence="3">
    <location>
        <begin position="1"/>
        <end position="107"/>
    </location>
</feature>
<dbReference type="CDD" id="cd00110">
    <property type="entry name" value="LamG"/>
    <property type="match status" value="1"/>
</dbReference>
<dbReference type="Gene3D" id="2.10.25.10">
    <property type="entry name" value="Laminin"/>
    <property type="match status" value="1"/>
</dbReference>
<accession>A0A1Y3BCB0</accession>
<evidence type="ECO:0000313" key="5">
    <source>
        <dbReference type="EMBL" id="OTF77196.1"/>
    </source>
</evidence>
<dbReference type="InterPro" id="IPR050372">
    <property type="entry name" value="Neurexin-related_CASP"/>
</dbReference>
<dbReference type="CDD" id="cd00054">
    <property type="entry name" value="EGF_CA"/>
    <property type="match status" value="1"/>
</dbReference>
<keyword evidence="1" id="KW-1015">Disulfide bond</keyword>
<protein>
    <recommendedName>
        <fullName evidence="7">EGF-like domain-containing protein</fullName>
    </recommendedName>
</protein>
<dbReference type="GO" id="GO:0016020">
    <property type="term" value="C:membrane"/>
    <property type="evidence" value="ECO:0007669"/>
    <property type="project" value="UniProtKB-SubCell"/>
</dbReference>
<dbReference type="EMBL" id="MUJZ01033894">
    <property type="protein sequence ID" value="OTF77196.1"/>
    <property type="molecule type" value="Genomic_DNA"/>
</dbReference>
<comment type="caution">
    <text evidence="5">The sequence shown here is derived from an EMBL/GenBank/DDBJ whole genome shotgun (WGS) entry which is preliminary data.</text>
</comment>
<dbReference type="Pfam" id="PF00054">
    <property type="entry name" value="Laminin_G_1"/>
    <property type="match status" value="1"/>
</dbReference>
<dbReference type="AlphaFoldDB" id="A0A1Y3BCB0"/>
<feature type="domain" description="EGF-like" evidence="4">
    <location>
        <begin position="108"/>
        <end position="146"/>
    </location>
</feature>
<dbReference type="PANTHER" id="PTHR15036:SF85">
    <property type="entry name" value="SP2353, ISOFORM A"/>
    <property type="match status" value="1"/>
</dbReference>
<name>A0A1Y3BCB0_EURMA</name>
<keyword evidence="6" id="KW-1185">Reference proteome</keyword>
<evidence type="ECO:0000313" key="6">
    <source>
        <dbReference type="Proteomes" id="UP000194236"/>
    </source>
</evidence>
<dbReference type="PROSITE" id="PS50025">
    <property type="entry name" value="LAM_G_DOMAIN"/>
    <property type="match status" value="1"/>
</dbReference>
<evidence type="ECO:0000259" key="4">
    <source>
        <dbReference type="PROSITE" id="PS50026"/>
    </source>
</evidence>
<keyword evidence="2" id="KW-0245">EGF-like domain</keyword>
<evidence type="ECO:0000259" key="3">
    <source>
        <dbReference type="PROSITE" id="PS50025"/>
    </source>
</evidence>
<organism evidence="5 6">
    <name type="scientific">Euroglyphus maynei</name>
    <name type="common">Mayne's house dust mite</name>
    <dbReference type="NCBI Taxonomy" id="6958"/>
    <lineage>
        <taxon>Eukaryota</taxon>
        <taxon>Metazoa</taxon>
        <taxon>Ecdysozoa</taxon>
        <taxon>Arthropoda</taxon>
        <taxon>Chelicerata</taxon>
        <taxon>Arachnida</taxon>
        <taxon>Acari</taxon>
        <taxon>Acariformes</taxon>
        <taxon>Sarcoptiformes</taxon>
        <taxon>Astigmata</taxon>
        <taxon>Psoroptidia</taxon>
        <taxon>Analgoidea</taxon>
        <taxon>Pyroglyphidae</taxon>
        <taxon>Pyroglyphinae</taxon>
        <taxon>Euroglyphus</taxon>
    </lineage>
</organism>
<dbReference type="PANTHER" id="PTHR15036">
    <property type="entry name" value="PIKACHURIN-LIKE PROTEIN"/>
    <property type="match status" value="1"/>
</dbReference>
<dbReference type="InterPro" id="IPR001791">
    <property type="entry name" value="Laminin_G"/>
</dbReference>
<dbReference type="OrthoDB" id="6515763at2759"/>